<dbReference type="PROSITE" id="PS51186">
    <property type="entry name" value="GNAT"/>
    <property type="match status" value="1"/>
</dbReference>
<dbReference type="Pfam" id="PF00583">
    <property type="entry name" value="Acetyltransf_1"/>
    <property type="match status" value="1"/>
</dbReference>
<protein>
    <submittedName>
        <fullName evidence="2">Protein N-acetyltransferase, RimJ/RimL family</fullName>
    </submittedName>
</protein>
<dbReference type="Pfam" id="PF05523">
    <property type="entry name" value="FdtA"/>
    <property type="match status" value="1"/>
</dbReference>
<gene>
    <name evidence="2" type="ORF">SAMN05216296_0866</name>
</gene>
<dbReference type="AlphaFoldDB" id="A0A1H2EK64"/>
<dbReference type="OrthoDB" id="9800846at2"/>
<accession>A0A1H2EK64</accession>
<reference evidence="3" key="1">
    <citation type="submission" date="2016-10" db="EMBL/GenBank/DDBJ databases">
        <authorList>
            <person name="Varghese N."/>
            <person name="Submissions S."/>
        </authorList>
    </citation>
    <scope>NUCLEOTIDE SEQUENCE [LARGE SCALE GENOMIC DNA]</scope>
    <source>
        <strain evidence="3">DSM 17875</strain>
    </source>
</reference>
<name>A0A1H2EK64_9PSED</name>
<dbReference type="STRING" id="364197.SAMN05216296_0866"/>
<dbReference type="SUPFAM" id="SSF55729">
    <property type="entry name" value="Acyl-CoA N-acyltransferases (Nat)"/>
    <property type="match status" value="1"/>
</dbReference>
<dbReference type="InterPro" id="IPR000182">
    <property type="entry name" value="GNAT_dom"/>
</dbReference>
<dbReference type="PANTHER" id="PTHR43415">
    <property type="entry name" value="SPERMIDINE N(1)-ACETYLTRANSFERASE"/>
    <property type="match status" value="1"/>
</dbReference>
<dbReference type="EMBL" id="LT629785">
    <property type="protein sequence ID" value="SDT95572.1"/>
    <property type="molecule type" value="Genomic_DNA"/>
</dbReference>
<dbReference type="GO" id="GO:0016747">
    <property type="term" value="F:acyltransferase activity, transferring groups other than amino-acyl groups"/>
    <property type="evidence" value="ECO:0007669"/>
    <property type="project" value="InterPro"/>
</dbReference>
<dbReference type="CDD" id="cd04301">
    <property type="entry name" value="NAT_SF"/>
    <property type="match status" value="1"/>
</dbReference>
<evidence type="ECO:0000313" key="3">
    <source>
        <dbReference type="Proteomes" id="UP000243232"/>
    </source>
</evidence>
<organism evidence="2 3">
    <name type="scientific">Pseudomonas pohangensis</name>
    <dbReference type="NCBI Taxonomy" id="364197"/>
    <lineage>
        <taxon>Bacteria</taxon>
        <taxon>Pseudomonadati</taxon>
        <taxon>Pseudomonadota</taxon>
        <taxon>Gammaproteobacteria</taxon>
        <taxon>Pseudomonadales</taxon>
        <taxon>Pseudomonadaceae</taxon>
        <taxon>Pseudomonas</taxon>
    </lineage>
</organism>
<evidence type="ECO:0000313" key="2">
    <source>
        <dbReference type="EMBL" id="SDT95572.1"/>
    </source>
</evidence>
<feature type="domain" description="N-acetyltransferase" evidence="1">
    <location>
        <begin position="135"/>
        <end position="283"/>
    </location>
</feature>
<dbReference type="InterPro" id="IPR014710">
    <property type="entry name" value="RmlC-like_jellyroll"/>
</dbReference>
<dbReference type="Proteomes" id="UP000243232">
    <property type="component" value="Chromosome I"/>
</dbReference>
<dbReference type="InterPro" id="IPR008894">
    <property type="entry name" value="QdtA_cupin_dom"/>
</dbReference>
<evidence type="ECO:0000259" key="1">
    <source>
        <dbReference type="PROSITE" id="PS51186"/>
    </source>
</evidence>
<sequence length="289" mass="33182">MSLLNWIEFQSLGDERGGLVALEIGMEKAVPFEIKRVYYIHHTEAGVSRGFHAHHNLRQVAICVAGKCRMVLDDGFSREETWMNSPTRGLLIETMVWREMHDFSDDCVLLVLASEHYDELDYIRNYNRFIASKKTRIVKYDERFLKLSWEWLNDPEIKALTMTPDFTRLQQLEFYKSLDGRSNYKIFGVMFGAELVGACGLKNIEAEVAELWLYIGVKKYWGIGIGREVVNFLEGEAASIGLKGLYLKVAVSNISAQTLYKKNGFKEVITEAESYLVMEKSFDSISNKV</sequence>
<keyword evidence="3" id="KW-1185">Reference proteome</keyword>
<dbReference type="CDD" id="cd20292">
    <property type="entry name" value="cupin_QdtA-like"/>
    <property type="match status" value="1"/>
</dbReference>
<dbReference type="SUPFAM" id="SSF51182">
    <property type="entry name" value="RmlC-like cupins"/>
    <property type="match status" value="1"/>
</dbReference>
<dbReference type="RefSeq" id="WP_157718782.1">
    <property type="nucleotide sequence ID" value="NZ_LT629785.1"/>
</dbReference>
<keyword evidence="2" id="KW-0808">Transferase</keyword>
<proteinExistence type="predicted"/>
<dbReference type="PANTHER" id="PTHR43415:SF3">
    <property type="entry name" value="GNAT-FAMILY ACETYLTRANSFERASE"/>
    <property type="match status" value="1"/>
</dbReference>
<dbReference type="InterPro" id="IPR016181">
    <property type="entry name" value="Acyl_CoA_acyltransferase"/>
</dbReference>
<dbReference type="Gene3D" id="2.60.120.10">
    <property type="entry name" value="Jelly Rolls"/>
    <property type="match status" value="1"/>
</dbReference>
<dbReference type="InterPro" id="IPR011051">
    <property type="entry name" value="RmlC_Cupin_sf"/>
</dbReference>
<dbReference type="Gene3D" id="3.40.630.30">
    <property type="match status" value="1"/>
</dbReference>